<gene>
    <name evidence="1" type="ORF">MRB53_022323</name>
</gene>
<proteinExistence type="predicted"/>
<organism evidence="1 2">
    <name type="scientific">Persea americana</name>
    <name type="common">Avocado</name>
    <dbReference type="NCBI Taxonomy" id="3435"/>
    <lineage>
        <taxon>Eukaryota</taxon>
        <taxon>Viridiplantae</taxon>
        <taxon>Streptophyta</taxon>
        <taxon>Embryophyta</taxon>
        <taxon>Tracheophyta</taxon>
        <taxon>Spermatophyta</taxon>
        <taxon>Magnoliopsida</taxon>
        <taxon>Magnoliidae</taxon>
        <taxon>Laurales</taxon>
        <taxon>Lauraceae</taxon>
        <taxon>Persea</taxon>
    </lineage>
</organism>
<dbReference type="EMBL" id="CM056815">
    <property type="protein sequence ID" value="KAJ8629000.1"/>
    <property type="molecule type" value="Genomic_DNA"/>
</dbReference>
<keyword evidence="2" id="KW-1185">Reference proteome</keyword>
<evidence type="ECO:0000313" key="1">
    <source>
        <dbReference type="EMBL" id="KAJ8629000.1"/>
    </source>
</evidence>
<dbReference type="Proteomes" id="UP001234297">
    <property type="component" value="Chromosome 7"/>
</dbReference>
<protein>
    <submittedName>
        <fullName evidence="1">Uncharacterized protein</fullName>
    </submittedName>
</protein>
<name>A0ACC2L6Y1_PERAE</name>
<comment type="caution">
    <text evidence="1">The sequence shown here is derived from an EMBL/GenBank/DDBJ whole genome shotgun (WGS) entry which is preliminary data.</text>
</comment>
<accession>A0ACC2L6Y1</accession>
<reference evidence="1 2" key="1">
    <citation type="journal article" date="2022" name="Hortic Res">
        <title>A haplotype resolved chromosomal level avocado genome allows analysis of novel avocado genes.</title>
        <authorList>
            <person name="Nath O."/>
            <person name="Fletcher S.J."/>
            <person name="Hayward A."/>
            <person name="Shaw L.M."/>
            <person name="Masouleh A.K."/>
            <person name="Furtado A."/>
            <person name="Henry R.J."/>
            <person name="Mitter N."/>
        </authorList>
    </citation>
    <scope>NUCLEOTIDE SEQUENCE [LARGE SCALE GENOMIC DNA]</scope>
    <source>
        <strain evidence="2">cv. Hass</strain>
    </source>
</reference>
<evidence type="ECO:0000313" key="2">
    <source>
        <dbReference type="Proteomes" id="UP001234297"/>
    </source>
</evidence>
<sequence>MDDAHLISDQAEEDVLPIEPLGLGTAAEELEIIGSEDERKVLPQAVWYKIFGSVMHSMKIDYLYLFLILGLFSWPMVAKQHLPVPSGSNKHDNILIASSDGAIHLVESDSWKVLWSFSSGSALCSSHQQVGWGKEDDTKSHTNGDYSIVCGDDWNLYVRKRKFDEVEPIGTMGKYVNSAPHYLKGITVFGHKEVINFSVDAKTGRVNSAGTVVNGPALIKKDMGESTNMPANELHITRTNYELRSYFRDTSELAWNLTVSYIKFMYRCFNFGKTYNDDGMPFPCGAKGVVYRSRGHNPLHFELKSLDMRDEDEVIFLPLPPPSISIKLNMSFNRLGPGTNDHIVVVSIVLSIFCFIVAVCPSSWQKELVQPNRQPKQRKGKNENNGSTSQGRHILLEIRDDFIEKLLLESDVMGLPGDLLKDLKEVNGRLIGSVFVSRREIGKGTNGTIFFEGIYKRRVRVAIRMVKMIKLNGKDLNWAAYDCRYGGLNEVTRHPNIVHLFAVALDEDYYYFALERCICNLYELIQLCSNNMNGDNVQDEAIMQIVDKLWLPNGYPSPKLIKLIRDVVAGLAHLHKLGFVDRDLRPGNVLISSDNSLCAKICDQGTFSTRVKGCDKSPGQHTPELLPSEILMPAYEIPVWEPLEFQLHAADLFNLGCLIFFVLTKGSNLSDRSLIEGANVAKSYRNFTLVENVYEAAHLISNLLHPNPRMRFAARRVLVHPFFWDSKTRGSFLLDVSDWLERKGRKRKRVVNAMMNAAPVVFGGSWDVKMEAWFITFATYHKNYSYDCVLDLLLLIRNTLRHEQSFPKDIQELIGSTPGEIYDYFASLFPKLFIEVYDVIYEYCLLEDVLIDYFDWSILN</sequence>